<dbReference type="InterPro" id="IPR008840">
    <property type="entry name" value="Sipho_Gp157"/>
</dbReference>
<accession>A0AAP8TQF3</accession>
<reference evidence="4" key="1">
    <citation type="submission" date="2017-12" db="EMBL/GenBank/DDBJ databases">
        <title>FDA dAtabase for Regulatory Grade micrObial Sequences (FDA-ARGOS): Supporting development and validation of Infectious Disease Dx tests.</title>
        <authorList>
            <person name="Campos J."/>
            <person name="Goldberg B."/>
            <person name="Tallon L."/>
            <person name="Sadzewicz L."/>
            <person name="Sengamalay N."/>
            <person name="Ott S."/>
            <person name="Godinez A."/>
            <person name="Nagaraj S."/>
            <person name="Vavikolanu K."/>
            <person name="Vyas G."/>
            <person name="Nadendla S."/>
            <person name="Aluvathingal J."/>
            <person name="Geyer C."/>
            <person name="Nandy P."/>
            <person name="Hobson J."/>
            <person name="Sichtig H."/>
        </authorList>
    </citation>
    <scope>NUCLEOTIDE SEQUENCE [LARGE SCALE GENOMIC DNA]</scope>
    <source>
        <strain evidence="4">FDAARGOS_79</strain>
    </source>
</reference>
<dbReference type="Proteomes" id="UP000030378">
    <property type="component" value="Unassembled WGS sequence"/>
</dbReference>
<keyword evidence="1" id="KW-0175">Coiled coil</keyword>
<comment type="caution">
    <text evidence="3">The sequence shown here is derived from an EMBL/GenBank/DDBJ whole genome shotgun (WGS) entry which is preliminary data.</text>
</comment>
<evidence type="ECO:0000256" key="2">
    <source>
        <dbReference type="SAM" id="MobiDB-lite"/>
    </source>
</evidence>
<feature type="region of interest" description="Disordered" evidence="2">
    <location>
        <begin position="161"/>
        <end position="185"/>
    </location>
</feature>
<evidence type="ECO:0000256" key="1">
    <source>
        <dbReference type="SAM" id="Coils"/>
    </source>
</evidence>
<dbReference type="EMBL" id="JTBC02000002">
    <property type="protein sequence ID" value="PNO70147.1"/>
    <property type="molecule type" value="Genomic_DNA"/>
</dbReference>
<feature type="coiled-coil region" evidence="1">
    <location>
        <begin position="52"/>
        <end position="79"/>
    </location>
</feature>
<dbReference type="RefSeq" id="WP_102984536.1">
    <property type="nucleotide sequence ID" value="NZ_JTBC02000002.1"/>
</dbReference>
<dbReference type="Pfam" id="PF05565">
    <property type="entry name" value="Sipho_Gp157"/>
    <property type="match status" value="1"/>
</dbReference>
<sequence length="185" mass="19684">MSTTAIALAADYAKLHELVETSDDLTPEMIADTLEGIEGALGDKLDAAFIHVRNIEGQADTLAAEIKRLTDRKKSFENHAKSIRKYVLACLLASGRGSIKTTANTFTARKGSAGVVVDNESLLPDELVSVSTTITPDKKAIKARIEEAEAAAAEILARGEEPPAELLNPVPGAHIENGEPSLQVR</sequence>
<evidence type="ECO:0000313" key="4">
    <source>
        <dbReference type="Proteomes" id="UP000030378"/>
    </source>
</evidence>
<proteinExistence type="predicted"/>
<dbReference type="AlphaFoldDB" id="A0AAP8TQF3"/>
<protein>
    <recommendedName>
        <fullName evidence="5">Siphovirus Gp157 family protein</fullName>
    </recommendedName>
</protein>
<evidence type="ECO:0000313" key="3">
    <source>
        <dbReference type="EMBL" id="PNO70147.1"/>
    </source>
</evidence>
<gene>
    <name evidence="3" type="ORF">MC70_009085</name>
</gene>
<name>A0AAP8TQF3_SERMA</name>
<organism evidence="3 4">
    <name type="scientific">Serratia marcescens</name>
    <dbReference type="NCBI Taxonomy" id="615"/>
    <lineage>
        <taxon>Bacteria</taxon>
        <taxon>Pseudomonadati</taxon>
        <taxon>Pseudomonadota</taxon>
        <taxon>Gammaproteobacteria</taxon>
        <taxon>Enterobacterales</taxon>
        <taxon>Yersiniaceae</taxon>
        <taxon>Serratia</taxon>
    </lineage>
</organism>
<evidence type="ECO:0008006" key="5">
    <source>
        <dbReference type="Google" id="ProtNLM"/>
    </source>
</evidence>